<dbReference type="EnsemblPlants" id="OBART02G15050.3">
    <property type="protein sequence ID" value="OBART02G15050.3"/>
    <property type="gene ID" value="OBART02G15050"/>
</dbReference>
<dbReference type="Proteomes" id="UP000026960">
    <property type="component" value="Chromosome 2"/>
</dbReference>
<accession>A0A0D3F4M0</accession>
<organism evidence="1">
    <name type="scientific">Oryza barthii</name>
    <dbReference type="NCBI Taxonomy" id="65489"/>
    <lineage>
        <taxon>Eukaryota</taxon>
        <taxon>Viridiplantae</taxon>
        <taxon>Streptophyta</taxon>
        <taxon>Embryophyta</taxon>
        <taxon>Tracheophyta</taxon>
        <taxon>Spermatophyta</taxon>
        <taxon>Magnoliopsida</taxon>
        <taxon>Liliopsida</taxon>
        <taxon>Poales</taxon>
        <taxon>Poaceae</taxon>
        <taxon>BOP clade</taxon>
        <taxon>Oryzoideae</taxon>
        <taxon>Oryzeae</taxon>
        <taxon>Oryzinae</taxon>
        <taxon>Oryza</taxon>
    </lineage>
</organism>
<sequence length="63" mass="6500">MLSSATHYIWTATLLCGPTSPAALPSTTLASVPSLPSPSLPPSTAPLLLTIPERSAFCTYAAR</sequence>
<dbReference type="HOGENOM" id="CLU_2889317_0_0_1"/>
<reference evidence="1" key="1">
    <citation type="journal article" date="2009" name="Rice">
        <title>De Novo Next Generation Sequencing of Plant Genomes.</title>
        <authorList>
            <person name="Rounsley S."/>
            <person name="Marri P.R."/>
            <person name="Yu Y."/>
            <person name="He R."/>
            <person name="Sisneros N."/>
            <person name="Goicoechea J.L."/>
            <person name="Lee S.J."/>
            <person name="Angelova A."/>
            <person name="Kudrna D."/>
            <person name="Luo M."/>
            <person name="Affourtit J."/>
            <person name="Desany B."/>
            <person name="Knight J."/>
            <person name="Niazi F."/>
            <person name="Egholm M."/>
            <person name="Wing R.A."/>
        </authorList>
    </citation>
    <scope>NUCLEOTIDE SEQUENCE [LARGE SCALE GENOMIC DNA]</scope>
    <source>
        <strain evidence="1">cv. IRGC 105608</strain>
    </source>
</reference>
<dbReference type="AlphaFoldDB" id="A0A0D3F4M0"/>
<dbReference type="Gramene" id="OBART02G15050.3">
    <property type="protein sequence ID" value="OBART02G15050.3"/>
    <property type="gene ID" value="OBART02G15050"/>
</dbReference>
<proteinExistence type="predicted"/>
<protein>
    <submittedName>
        <fullName evidence="1">Uncharacterized protein</fullName>
    </submittedName>
</protein>
<evidence type="ECO:0000313" key="1">
    <source>
        <dbReference type="EnsemblPlants" id="OBART02G15050.3"/>
    </source>
</evidence>
<name>A0A0D3F4M0_9ORYZ</name>
<keyword evidence="2" id="KW-1185">Reference proteome</keyword>
<evidence type="ECO:0000313" key="2">
    <source>
        <dbReference type="Proteomes" id="UP000026960"/>
    </source>
</evidence>
<reference evidence="1" key="2">
    <citation type="submission" date="2015-03" db="UniProtKB">
        <authorList>
            <consortium name="EnsemblPlants"/>
        </authorList>
    </citation>
    <scope>IDENTIFICATION</scope>
</reference>